<sequence length="106" mass="12252">MEHCSTEPQTLTDIIGKLTELEMVGYIMYSPKLKKRILLTNEMYNELDKEELELHQSRYQLVMQAMDVVKDFLSEEGNLNLSDVIETLHLGEDAGNLEPFNHHVSD</sequence>
<evidence type="ECO:0000313" key="2">
    <source>
        <dbReference type="EMBL" id="ONK26732.1"/>
    </source>
</evidence>
<dbReference type="RefSeq" id="WP_076996685.1">
    <property type="nucleotide sequence ID" value="NZ_MSPR01000020.1"/>
</dbReference>
<evidence type="ECO:0000313" key="1">
    <source>
        <dbReference type="EMBL" id="ONK26469.1"/>
    </source>
</evidence>
<keyword evidence="4" id="KW-1185">Reference proteome</keyword>
<comment type="caution">
    <text evidence="1">The sequence shown here is derived from an EMBL/GenBank/DDBJ whole genome shotgun (WGS) entry which is preliminary data.</text>
</comment>
<name>A0AB36JPE7_9STRE</name>
<dbReference type="Proteomes" id="UP000188946">
    <property type="component" value="Unassembled WGS sequence"/>
</dbReference>
<dbReference type="EMBL" id="MSPT01000015">
    <property type="protein sequence ID" value="ONK26469.1"/>
    <property type="molecule type" value="Genomic_DNA"/>
</dbReference>
<accession>A0AB36JPE7</accession>
<proteinExistence type="predicted"/>
<evidence type="ECO:0008006" key="5">
    <source>
        <dbReference type="Google" id="ProtNLM"/>
    </source>
</evidence>
<evidence type="ECO:0000313" key="4">
    <source>
        <dbReference type="Proteomes" id="UP000188946"/>
    </source>
</evidence>
<gene>
    <name evidence="2" type="ORF">BVE84_08985</name>
    <name evidence="1" type="ORF">BVE86_07305</name>
</gene>
<protein>
    <recommendedName>
        <fullName evidence="5">Transcriptional regulator</fullName>
    </recommendedName>
</protein>
<organism evidence="1 3">
    <name type="scientific">Streptococcus azizii</name>
    <dbReference type="NCBI Taxonomy" id="1579424"/>
    <lineage>
        <taxon>Bacteria</taxon>
        <taxon>Bacillati</taxon>
        <taxon>Bacillota</taxon>
        <taxon>Bacilli</taxon>
        <taxon>Lactobacillales</taxon>
        <taxon>Streptococcaceae</taxon>
        <taxon>Streptococcus</taxon>
    </lineage>
</organism>
<dbReference type="Proteomes" id="UP000188600">
    <property type="component" value="Unassembled WGS sequence"/>
</dbReference>
<reference evidence="3 4" key="1">
    <citation type="submission" date="2016-12" db="EMBL/GenBank/DDBJ databases">
        <authorList>
            <person name="Gulvik C.A."/>
        </authorList>
    </citation>
    <scope>NUCLEOTIDE SEQUENCE [LARGE SCALE GENOMIC DNA]</scope>
    <source>
        <strain evidence="2 4">12-5202</strain>
        <strain evidence="1 3">12-5291</strain>
    </source>
</reference>
<dbReference type="EMBL" id="MSPR01000020">
    <property type="protein sequence ID" value="ONK26732.1"/>
    <property type="molecule type" value="Genomic_DNA"/>
</dbReference>
<dbReference type="AlphaFoldDB" id="A0AB36JPE7"/>
<evidence type="ECO:0000313" key="3">
    <source>
        <dbReference type="Proteomes" id="UP000188600"/>
    </source>
</evidence>